<keyword evidence="2" id="KW-1185">Reference proteome</keyword>
<reference evidence="1 2" key="1">
    <citation type="submission" date="2010-05" db="EMBL/GenBank/DDBJ databases">
        <title>The Genome Sequence of Thecamonas trahens ATCC 50062.</title>
        <authorList>
            <consortium name="The Broad Institute Genome Sequencing Platform"/>
            <person name="Russ C."/>
            <person name="Cuomo C."/>
            <person name="Shea T."/>
            <person name="Young S.K."/>
            <person name="Zeng Q."/>
            <person name="Koehrsen M."/>
            <person name="Haas B."/>
            <person name="Borodovsky M."/>
            <person name="Guigo R."/>
            <person name="Alvarado L."/>
            <person name="Berlin A."/>
            <person name="Bochicchio J."/>
            <person name="Borenstein D."/>
            <person name="Chapman S."/>
            <person name="Chen Z."/>
            <person name="Freedman E."/>
            <person name="Gellesch M."/>
            <person name="Goldberg J."/>
            <person name="Griggs A."/>
            <person name="Gujja S."/>
            <person name="Heilman E."/>
            <person name="Heiman D."/>
            <person name="Hepburn T."/>
            <person name="Howarth C."/>
            <person name="Jen D."/>
            <person name="Larson L."/>
            <person name="Mehta T."/>
            <person name="Park D."/>
            <person name="Pearson M."/>
            <person name="Roberts A."/>
            <person name="Saif S."/>
            <person name="Shenoy N."/>
            <person name="Sisk P."/>
            <person name="Stolte C."/>
            <person name="Sykes S."/>
            <person name="Thomson T."/>
            <person name="Walk T."/>
            <person name="White J."/>
            <person name="Yandava C."/>
            <person name="Burger G."/>
            <person name="Gray M.W."/>
            <person name="Holland P.W.H."/>
            <person name="King N."/>
            <person name="Lang F.B.F."/>
            <person name="Roger A.J."/>
            <person name="Ruiz-Trillo I."/>
            <person name="Lander E."/>
            <person name="Nusbaum C."/>
        </authorList>
    </citation>
    <scope>NUCLEOTIDE SEQUENCE [LARGE SCALE GENOMIC DNA]</scope>
    <source>
        <strain evidence="1 2">ATCC 50062</strain>
    </source>
</reference>
<dbReference type="GeneID" id="25565648"/>
<proteinExistence type="predicted"/>
<evidence type="ECO:0000313" key="1">
    <source>
        <dbReference type="EMBL" id="KNC51152.1"/>
    </source>
</evidence>
<dbReference type="Proteomes" id="UP000054408">
    <property type="component" value="Unassembled WGS sequence"/>
</dbReference>
<dbReference type="RefSeq" id="XP_013756354.1">
    <property type="nucleotide sequence ID" value="XM_013900900.1"/>
</dbReference>
<protein>
    <submittedName>
        <fullName evidence="1">Uncharacterized protein</fullName>
    </submittedName>
</protein>
<accession>A0A0L0DFQ5</accession>
<name>A0A0L0DFQ5_THETB</name>
<gene>
    <name evidence="1" type="ORF">AMSG_06503</name>
</gene>
<organism evidence="1 2">
    <name type="scientific">Thecamonas trahens ATCC 50062</name>
    <dbReference type="NCBI Taxonomy" id="461836"/>
    <lineage>
        <taxon>Eukaryota</taxon>
        <taxon>Apusozoa</taxon>
        <taxon>Apusomonadida</taxon>
        <taxon>Apusomonadidae</taxon>
        <taxon>Thecamonas</taxon>
    </lineage>
</organism>
<dbReference type="AlphaFoldDB" id="A0A0L0DFQ5"/>
<dbReference type="EMBL" id="GL349465">
    <property type="protein sequence ID" value="KNC51152.1"/>
    <property type="molecule type" value="Genomic_DNA"/>
</dbReference>
<sequence>MIIVSPEAAGLVRLLQESGYRARVGPSLPGSGGAQVLVPQKKVALGWAASEAEAMATARSLRCEFGNGYTRFLVLALSIDDMESVLAAVQAEVLTDRPGVGLGRAPVRRCVQVVPCGSPDELLETALVALEAVLEDPNSEGGIFATEALDVGARMAEALAVMVPGEEPRVATARAFLAQFTMASLAELAVAATHDGQHTPDEAMLASALADGLATDARERPNGVNSSQSASETLSDLVAVASTITEQLAATDERLAA</sequence>
<evidence type="ECO:0000313" key="2">
    <source>
        <dbReference type="Proteomes" id="UP000054408"/>
    </source>
</evidence>